<keyword evidence="1" id="KW-0732">Signal</keyword>
<dbReference type="AlphaFoldDB" id="A0A9D3MN62"/>
<feature type="chain" id="PRO_5038811643" description="Secreted protein" evidence="1">
    <location>
        <begin position="27"/>
        <end position="76"/>
    </location>
</feature>
<evidence type="ECO:0000313" key="2">
    <source>
        <dbReference type="EMBL" id="KAG5850375.1"/>
    </source>
</evidence>
<protein>
    <recommendedName>
        <fullName evidence="4">Secreted protein</fullName>
    </recommendedName>
</protein>
<evidence type="ECO:0008006" key="4">
    <source>
        <dbReference type="Google" id="ProtNLM"/>
    </source>
</evidence>
<sequence>MWSICSFKWCCMGLMACRHMCTWVSTKIEYNAPKRRCRLLPDNLLWETDSTGYRQLNQLRVACRCGCQDHHKAALF</sequence>
<accession>A0A9D3MN62</accession>
<reference evidence="2" key="1">
    <citation type="submission" date="2021-01" db="EMBL/GenBank/DDBJ databases">
        <title>A chromosome-scale assembly of European eel, Anguilla anguilla.</title>
        <authorList>
            <person name="Henkel C."/>
            <person name="Jong-Raadsen S.A."/>
            <person name="Dufour S."/>
            <person name="Weltzien F.-A."/>
            <person name="Palstra A.P."/>
            <person name="Pelster B."/>
            <person name="Spaink H.P."/>
            <person name="Van Den Thillart G.E."/>
            <person name="Jansen H."/>
            <person name="Zahm M."/>
            <person name="Klopp C."/>
            <person name="Cedric C."/>
            <person name="Louis A."/>
            <person name="Berthelot C."/>
            <person name="Parey E."/>
            <person name="Roest Crollius H."/>
            <person name="Montfort J."/>
            <person name="Robinson-Rechavi M."/>
            <person name="Bucao C."/>
            <person name="Bouchez O."/>
            <person name="Gislard M."/>
            <person name="Lluch J."/>
            <person name="Milhes M."/>
            <person name="Lampietro C."/>
            <person name="Lopez Roques C."/>
            <person name="Donnadieu C."/>
            <person name="Braasch I."/>
            <person name="Desvignes T."/>
            <person name="Postlethwait J."/>
            <person name="Bobe J."/>
            <person name="Guiguen Y."/>
            <person name="Dirks R."/>
        </authorList>
    </citation>
    <scope>NUCLEOTIDE SEQUENCE</scope>
    <source>
        <strain evidence="2">Tag_6206</strain>
        <tissue evidence="2">Liver</tissue>
    </source>
</reference>
<dbReference type="Proteomes" id="UP001044222">
    <property type="component" value="Unassembled WGS sequence"/>
</dbReference>
<feature type="signal peptide" evidence="1">
    <location>
        <begin position="1"/>
        <end position="26"/>
    </location>
</feature>
<evidence type="ECO:0000313" key="3">
    <source>
        <dbReference type="Proteomes" id="UP001044222"/>
    </source>
</evidence>
<name>A0A9D3MN62_ANGAN</name>
<organism evidence="2 3">
    <name type="scientific">Anguilla anguilla</name>
    <name type="common">European freshwater eel</name>
    <name type="synonym">Muraena anguilla</name>
    <dbReference type="NCBI Taxonomy" id="7936"/>
    <lineage>
        <taxon>Eukaryota</taxon>
        <taxon>Metazoa</taxon>
        <taxon>Chordata</taxon>
        <taxon>Craniata</taxon>
        <taxon>Vertebrata</taxon>
        <taxon>Euteleostomi</taxon>
        <taxon>Actinopterygii</taxon>
        <taxon>Neopterygii</taxon>
        <taxon>Teleostei</taxon>
        <taxon>Anguilliformes</taxon>
        <taxon>Anguillidae</taxon>
        <taxon>Anguilla</taxon>
    </lineage>
</organism>
<keyword evidence="3" id="KW-1185">Reference proteome</keyword>
<dbReference type="EMBL" id="JAFIRN010000004">
    <property type="protein sequence ID" value="KAG5850375.1"/>
    <property type="molecule type" value="Genomic_DNA"/>
</dbReference>
<gene>
    <name evidence="2" type="ORF">ANANG_G00081710</name>
</gene>
<evidence type="ECO:0000256" key="1">
    <source>
        <dbReference type="SAM" id="SignalP"/>
    </source>
</evidence>
<comment type="caution">
    <text evidence="2">The sequence shown here is derived from an EMBL/GenBank/DDBJ whole genome shotgun (WGS) entry which is preliminary data.</text>
</comment>
<proteinExistence type="predicted"/>